<evidence type="ECO:0000256" key="4">
    <source>
        <dbReference type="ARBA" id="ARBA00022989"/>
    </source>
</evidence>
<dbReference type="RefSeq" id="WP_067656270.1">
    <property type="nucleotide sequence ID" value="NZ_FQXG01000004.1"/>
</dbReference>
<evidence type="ECO:0000313" key="10">
    <source>
        <dbReference type="EMBL" id="SHH71569.1"/>
    </source>
</evidence>
<dbReference type="Pfam" id="PF12805">
    <property type="entry name" value="FUSC-like"/>
    <property type="match status" value="1"/>
</dbReference>
<name>A0A1M5V8I4_9GAMM</name>
<proteinExistence type="inferred from homology"/>
<gene>
    <name evidence="10" type="ORF">SAMN02745129_2646</name>
</gene>
<feature type="transmembrane region" description="Helical" evidence="7">
    <location>
        <begin position="14"/>
        <end position="31"/>
    </location>
</feature>
<dbReference type="Proteomes" id="UP000184268">
    <property type="component" value="Unassembled WGS sequence"/>
</dbReference>
<evidence type="ECO:0000259" key="9">
    <source>
        <dbReference type="Pfam" id="PF13515"/>
    </source>
</evidence>
<organism evidence="10 11">
    <name type="scientific">Ferrimonas marina</name>
    <dbReference type="NCBI Taxonomy" id="299255"/>
    <lineage>
        <taxon>Bacteria</taxon>
        <taxon>Pseudomonadati</taxon>
        <taxon>Pseudomonadota</taxon>
        <taxon>Gammaproteobacteria</taxon>
        <taxon>Alteromonadales</taxon>
        <taxon>Ferrimonadaceae</taxon>
        <taxon>Ferrimonas</taxon>
    </lineage>
</organism>
<evidence type="ECO:0000256" key="5">
    <source>
        <dbReference type="ARBA" id="ARBA00023136"/>
    </source>
</evidence>
<evidence type="ECO:0000256" key="7">
    <source>
        <dbReference type="SAM" id="Phobius"/>
    </source>
</evidence>
<feature type="transmembrane region" description="Helical" evidence="7">
    <location>
        <begin position="139"/>
        <end position="157"/>
    </location>
</feature>
<evidence type="ECO:0000259" key="8">
    <source>
        <dbReference type="Pfam" id="PF12805"/>
    </source>
</evidence>
<feature type="domain" description="Integral membrane protein YccS N-terminal" evidence="8">
    <location>
        <begin position="65"/>
        <end position="299"/>
    </location>
</feature>
<feature type="transmembrane region" description="Helical" evidence="7">
    <location>
        <begin position="115"/>
        <end position="133"/>
    </location>
</feature>
<comment type="similarity">
    <text evidence="6">Belongs to the YccS/YhfK family.</text>
</comment>
<feature type="transmembrane region" description="Helical" evidence="7">
    <location>
        <begin position="63"/>
        <end position="84"/>
    </location>
</feature>
<protein>
    <submittedName>
        <fullName evidence="10">Uncharacterized membrane protein YccC</fullName>
    </submittedName>
</protein>
<feature type="domain" description="Integral membrane bound transporter" evidence="9">
    <location>
        <begin position="371"/>
        <end position="492"/>
    </location>
</feature>
<feature type="transmembrane region" description="Helical" evidence="7">
    <location>
        <begin position="478"/>
        <end position="498"/>
    </location>
</feature>
<dbReference type="STRING" id="299255.SAMN02745129_2646"/>
<dbReference type="PANTHER" id="PTHR30509">
    <property type="entry name" value="P-HYDROXYBENZOIC ACID EFFLUX PUMP SUBUNIT-RELATED"/>
    <property type="match status" value="1"/>
</dbReference>
<keyword evidence="5 7" id="KW-0472">Membrane</keyword>
<reference evidence="10 11" key="1">
    <citation type="submission" date="2016-11" db="EMBL/GenBank/DDBJ databases">
        <authorList>
            <person name="Jaros S."/>
            <person name="Januszkiewicz K."/>
            <person name="Wedrychowicz H."/>
        </authorList>
    </citation>
    <scope>NUCLEOTIDE SEQUENCE [LARGE SCALE GENOMIC DNA]</scope>
    <source>
        <strain evidence="10 11">DSM 16917</strain>
    </source>
</reference>
<dbReference type="InterPro" id="IPR049453">
    <property type="entry name" value="Memb_transporter_dom"/>
</dbReference>
<evidence type="ECO:0000313" key="11">
    <source>
        <dbReference type="Proteomes" id="UP000184268"/>
    </source>
</evidence>
<evidence type="ECO:0000256" key="1">
    <source>
        <dbReference type="ARBA" id="ARBA00004651"/>
    </source>
</evidence>
<feature type="transmembrane region" description="Helical" evidence="7">
    <location>
        <begin position="408"/>
        <end position="425"/>
    </location>
</feature>
<keyword evidence="2" id="KW-1003">Cell membrane</keyword>
<accession>A0A1M5V8I4</accession>
<keyword evidence="3 7" id="KW-0812">Transmembrane</keyword>
<dbReference type="PANTHER" id="PTHR30509:SF9">
    <property type="entry name" value="MULTIDRUG RESISTANCE PROTEIN MDTO"/>
    <property type="match status" value="1"/>
</dbReference>
<evidence type="ECO:0000256" key="6">
    <source>
        <dbReference type="ARBA" id="ARBA00043993"/>
    </source>
</evidence>
<feature type="transmembrane region" description="Helical" evidence="7">
    <location>
        <begin position="454"/>
        <end position="472"/>
    </location>
</feature>
<dbReference type="EMBL" id="FQXG01000004">
    <property type="protein sequence ID" value="SHH71569.1"/>
    <property type="molecule type" value="Genomic_DNA"/>
</dbReference>
<feature type="transmembrane region" description="Helical" evidence="7">
    <location>
        <begin position="90"/>
        <end position="108"/>
    </location>
</feature>
<dbReference type="Pfam" id="PF13515">
    <property type="entry name" value="FUSC_2"/>
    <property type="match status" value="1"/>
</dbReference>
<evidence type="ECO:0000256" key="2">
    <source>
        <dbReference type="ARBA" id="ARBA00022475"/>
    </source>
</evidence>
<dbReference type="InterPro" id="IPR032692">
    <property type="entry name" value="YccS_N"/>
</dbReference>
<keyword evidence="4 7" id="KW-1133">Transmembrane helix</keyword>
<feature type="transmembrane region" description="Helical" evidence="7">
    <location>
        <begin position="37"/>
        <end position="56"/>
    </location>
</feature>
<dbReference type="OrthoDB" id="8670769at2"/>
<keyword evidence="11" id="KW-1185">Reference proteome</keyword>
<dbReference type="GO" id="GO:0005886">
    <property type="term" value="C:plasma membrane"/>
    <property type="evidence" value="ECO:0007669"/>
    <property type="project" value="UniProtKB-SubCell"/>
</dbReference>
<evidence type="ECO:0000256" key="3">
    <source>
        <dbReference type="ARBA" id="ARBA00022692"/>
    </source>
</evidence>
<sequence>MTTAIWFNPHINNALRLTTAMALALALGFTLDQLERVVLAMLVLPGILVSSLDLPSAHWRRRGLLGVLGFAISSGLSATIALYLPNGLPLWFALLGFFMASCAAWGELAGKLGMGVLTLGVIGLATASLYPAWQLALGFGLAAFWLLLFSALWYRLWRQLPLRQSLAATYARLSNLMAERPEQLQQMRLAPHFDDALSQQLQSSRRQLAAVQDQPGIAPLRNAFVAAVDLQERLQALPEPALASSVLTEPKHLPLYRRWTQQIAQRLAQLSRDLESGRDLRSGAPPSEVVDKLTQALRADAGPDRRGLVARYMADNAERITRLAYRAAPLFQREFLPVEERSPWQQWRQMMRWSSPVGRGAARLALILAAAMLIAEQLPLENGYWILSTIIMVRQSSFVATRSRVWQRAFGTLGGIALAGVWLQLGLAPSWSLILVLCLLPLTLTLVQIHHGWTTVGATLVLMLALDVINMADNTVLLARMMDTVIGCLLIYLAYRFLWPQWQGGRQAQLRRTALATLHRYLQRVLQGLADAQPATVELARARRLAYEQGVALTASLAQMRQEPGYADSANSSSLLAIYKGAMGHLNVLVPQLGKESRLSEEELSRLRRLFDQAYASLIRAIDGRQGDIEPLTQEQRWLQELLADASADRRGFALYQLSLYLERYFSMVEILKASPPERRSR</sequence>
<dbReference type="AlphaFoldDB" id="A0A1M5V8I4"/>
<comment type="subcellular location">
    <subcellularLocation>
        <location evidence="1">Cell membrane</location>
        <topology evidence="1">Multi-pass membrane protein</topology>
    </subcellularLocation>
</comment>